<accession>A0AAD1D4T8</accession>
<dbReference type="AlphaFoldDB" id="A0AAD1D4T8"/>
<reference evidence="1 2" key="1">
    <citation type="submission" date="2018-06" db="EMBL/GenBank/DDBJ databases">
        <title>Complete Genome Sequence of the Microcystin-Degrading Bacterium Sphingosinicella microcystinivorans Strain B-9.</title>
        <authorList>
            <person name="Jin H."/>
            <person name="Nishizawa T."/>
            <person name="Guo Y."/>
            <person name="Nishizawa A."/>
            <person name="Park H."/>
            <person name="Kato H."/>
            <person name="Tsuji K."/>
            <person name="Harada K."/>
        </authorList>
    </citation>
    <scope>NUCLEOTIDE SEQUENCE [LARGE SCALE GENOMIC DNA]</scope>
    <source>
        <strain evidence="1 2">B9</strain>
    </source>
</reference>
<dbReference type="EMBL" id="AP018711">
    <property type="protein sequence ID" value="BBE33407.1"/>
    <property type="molecule type" value="Genomic_DNA"/>
</dbReference>
<sequence length="52" mass="5958">MRRFQVHQHEAGASVPTINGTVSALRFFYGVTLKRRDLARSLVAMRRPYKAP</sequence>
<name>A0AAD1D4T8_SPHMI</name>
<evidence type="ECO:0000313" key="2">
    <source>
        <dbReference type="Proteomes" id="UP000275727"/>
    </source>
</evidence>
<dbReference type="KEGG" id="smic:SmB9_10650"/>
<gene>
    <name evidence="1" type="ORF">SmB9_10650</name>
</gene>
<dbReference type="Proteomes" id="UP000275727">
    <property type="component" value="Chromosome"/>
</dbReference>
<proteinExistence type="predicted"/>
<evidence type="ECO:0000313" key="1">
    <source>
        <dbReference type="EMBL" id="BBE33407.1"/>
    </source>
</evidence>
<organism evidence="1 2">
    <name type="scientific">Sphingosinicella microcystinivorans</name>
    <dbReference type="NCBI Taxonomy" id="335406"/>
    <lineage>
        <taxon>Bacteria</taxon>
        <taxon>Pseudomonadati</taxon>
        <taxon>Pseudomonadota</taxon>
        <taxon>Alphaproteobacteria</taxon>
        <taxon>Sphingomonadales</taxon>
        <taxon>Sphingosinicellaceae</taxon>
        <taxon>Sphingosinicella</taxon>
    </lineage>
</organism>
<protein>
    <submittedName>
        <fullName evidence="1">Uncharacterized protein</fullName>
    </submittedName>
</protein>